<dbReference type="Proteomes" id="UP000054549">
    <property type="component" value="Unassembled WGS sequence"/>
</dbReference>
<reference evidence="1 2" key="1">
    <citation type="submission" date="2014-04" db="EMBL/GenBank/DDBJ databases">
        <title>Evolutionary Origins and Diversification of the Mycorrhizal Mutualists.</title>
        <authorList>
            <consortium name="DOE Joint Genome Institute"/>
            <consortium name="Mycorrhizal Genomics Consortium"/>
            <person name="Kohler A."/>
            <person name="Kuo A."/>
            <person name="Nagy L.G."/>
            <person name="Floudas D."/>
            <person name="Copeland A."/>
            <person name="Barry K.W."/>
            <person name="Cichocki N."/>
            <person name="Veneault-Fourrey C."/>
            <person name="LaButti K."/>
            <person name="Lindquist E.A."/>
            <person name="Lipzen A."/>
            <person name="Lundell T."/>
            <person name="Morin E."/>
            <person name="Murat C."/>
            <person name="Riley R."/>
            <person name="Ohm R."/>
            <person name="Sun H."/>
            <person name="Tunlid A."/>
            <person name="Henrissat B."/>
            <person name="Grigoriev I.V."/>
            <person name="Hibbett D.S."/>
            <person name="Martin F."/>
        </authorList>
    </citation>
    <scope>NUCLEOTIDE SEQUENCE [LARGE SCALE GENOMIC DNA]</scope>
    <source>
        <strain evidence="1 2">Koide BX008</strain>
    </source>
</reference>
<protein>
    <submittedName>
        <fullName evidence="1">Uncharacterized protein</fullName>
    </submittedName>
</protein>
<proteinExistence type="predicted"/>
<dbReference type="AlphaFoldDB" id="A0A0C2X998"/>
<organism evidence="1 2">
    <name type="scientific">Amanita muscaria (strain Koide BX008)</name>
    <dbReference type="NCBI Taxonomy" id="946122"/>
    <lineage>
        <taxon>Eukaryota</taxon>
        <taxon>Fungi</taxon>
        <taxon>Dikarya</taxon>
        <taxon>Basidiomycota</taxon>
        <taxon>Agaricomycotina</taxon>
        <taxon>Agaricomycetes</taxon>
        <taxon>Agaricomycetidae</taxon>
        <taxon>Agaricales</taxon>
        <taxon>Pluteineae</taxon>
        <taxon>Amanitaceae</taxon>
        <taxon>Amanita</taxon>
    </lineage>
</organism>
<evidence type="ECO:0000313" key="2">
    <source>
        <dbReference type="Proteomes" id="UP000054549"/>
    </source>
</evidence>
<gene>
    <name evidence="1" type="ORF">M378DRAFT_162300</name>
</gene>
<keyword evidence="2" id="KW-1185">Reference proteome</keyword>
<dbReference type="EMBL" id="KN818243">
    <property type="protein sequence ID" value="KIL65353.1"/>
    <property type="molecule type" value="Genomic_DNA"/>
</dbReference>
<evidence type="ECO:0000313" key="1">
    <source>
        <dbReference type="EMBL" id="KIL65353.1"/>
    </source>
</evidence>
<dbReference type="InParanoid" id="A0A0C2X998"/>
<accession>A0A0C2X998</accession>
<dbReference type="HOGENOM" id="CLU_3013693_0_0_1"/>
<sequence length="56" mass="6253">MRSKSILRPEKPRLSTTSTIQIYSDVNSRIKRHLNLRKGCIRLGVKPHGPNSPTGG</sequence>
<name>A0A0C2X998_AMAMK</name>